<dbReference type="SUPFAM" id="SSF51306">
    <property type="entry name" value="LexA/Signal peptidase"/>
    <property type="match status" value="1"/>
</dbReference>
<keyword evidence="6" id="KW-0238">DNA-binding</keyword>
<dbReference type="InterPro" id="IPR050077">
    <property type="entry name" value="LexA_repressor"/>
</dbReference>
<dbReference type="Proteomes" id="UP001281130">
    <property type="component" value="Unassembled WGS sequence"/>
</dbReference>
<evidence type="ECO:0000313" key="12">
    <source>
        <dbReference type="EMBL" id="MDX5895284.1"/>
    </source>
</evidence>
<dbReference type="AlphaFoldDB" id="A0AB35T5X9"/>
<sequence length="210" mass="23251">MGVRNVREDWRKRMEMLRYLARRAARDQGPPSVREVGEAAGLRSSQTAYYHLKKLEEAGYVERDGRKARGIRLTERGWEAAGHAPLLGRVAAGPGIEAIADEGGTSLAAELLVSPSGRRRYTVVATGDSMTGARIEEGDTLLVEENEDPPDGTVVLALIHGEKITVKRLYRDGNTVRLRWQNGEPREEVLPAEDVRIQGEVIRVIHPPGR</sequence>
<accession>A0AB35T5X9</accession>
<dbReference type="GO" id="GO:0009432">
    <property type="term" value="P:SOS response"/>
    <property type="evidence" value="ECO:0007669"/>
    <property type="project" value="UniProtKB-KW"/>
</dbReference>
<dbReference type="Pfam" id="PF00717">
    <property type="entry name" value="Peptidase_S24"/>
    <property type="match status" value="1"/>
</dbReference>
<dbReference type="InterPro" id="IPR011991">
    <property type="entry name" value="ArsR-like_HTH"/>
</dbReference>
<dbReference type="GO" id="GO:0045892">
    <property type="term" value="P:negative regulation of DNA-templated transcription"/>
    <property type="evidence" value="ECO:0007669"/>
    <property type="project" value="InterPro"/>
</dbReference>
<evidence type="ECO:0000259" key="11">
    <source>
        <dbReference type="Pfam" id="PF01726"/>
    </source>
</evidence>
<dbReference type="PANTHER" id="PTHR33516">
    <property type="entry name" value="LEXA REPRESSOR"/>
    <property type="match status" value="1"/>
</dbReference>
<dbReference type="EMBL" id="JAWXXX010000002">
    <property type="protein sequence ID" value="MDX5895284.1"/>
    <property type="molecule type" value="Genomic_DNA"/>
</dbReference>
<dbReference type="InterPro" id="IPR036286">
    <property type="entry name" value="LexA/Signal_pep-like_sf"/>
</dbReference>
<keyword evidence="7" id="KW-0804">Transcription</keyword>
<dbReference type="InterPro" id="IPR006200">
    <property type="entry name" value="LexA"/>
</dbReference>
<keyword evidence="5" id="KW-0805">Transcription regulation</keyword>
<dbReference type="EC" id="3.4.21.88" evidence="12"/>
<evidence type="ECO:0000256" key="5">
    <source>
        <dbReference type="ARBA" id="ARBA00023015"/>
    </source>
</evidence>
<dbReference type="CDD" id="cd00090">
    <property type="entry name" value="HTH_ARSR"/>
    <property type="match status" value="1"/>
</dbReference>
<gene>
    <name evidence="12" type="primary">lexA</name>
    <name evidence="12" type="ORF">SIL72_14750</name>
</gene>
<keyword evidence="8" id="KW-0234">DNA repair</keyword>
<dbReference type="InterPro" id="IPR015927">
    <property type="entry name" value="Peptidase_S24_S26A/B/C"/>
</dbReference>
<comment type="caution">
    <text evidence="12">The sequence shown here is derived from an EMBL/GenBank/DDBJ whole genome shotgun (WGS) entry which is preliminary data.</text>
</comment>
<reference evidence="12" key="1">
    <citation type="submission" date="2023-11" db="EMBL/GenBank/DDBJ databases">
        <title>MicrobeMod: A computational toolkit for identifying prokaryotic methylation and restriction-modification with nanopore sequencing.</title>
        <authorList>
            <person name="Crits-Christoph A."/>
            <person name="Kang S.C."/>
            <person name="Lee H."/>
            <person name="Ostrov N."/>
        </authorList>
    </citation>
    <scope>NUCLEOTIDE SEQUENCE</scope>
    <source>
        <strain evidence="12">ATCC 51242</strain>
    </source>
</reference>
<evidence type="ECO:0000313" key="13">
    <source>
        <dbReference type="Proteomes" id="UP001281130"/>
    </source>
</evidence>
<dbReference type="GO" id="GO:0006260">
    <property type="term" value="P:DNA replication"/>
    <property type="evidence" value="ECO:0007669"/>
    <property type="project" value="UniProtKB-KW"/>
</dbReference>
<dbReference type="GO" id="GO:0003677">
    <property type="term" value="F:DNA binding"/>
    <property type="evidence" value="ECO:0007669"/>
    <property type="project" value="UniProtKB-KW"/>
</dbReference>
<evidence type="ECO:0000256" key="9">
    <source>
        <dbReference type="ARBA" id="ARBA00023236"/>
    </source>
</evidence>
<dbReference type="GO" id="GO:0004252">
    <property type="term" value="F:serine-type endopeptidase activity"/>
    <property type="evidence" value="ECO:0007669"/>
    <property type="project" value="UniProtKB-EC"/>
</dbReference>
<dbReference type="NCBIfam" id="TIGR00498">
    <property type="entry name" value="lexA"/>
    <property type="match status" value="1"/>
</dbReference>
<keyword evidence="4 12" id="KW-0378">Hydrolase</keyword>
<dbReference type="InterPro" id="IPR039418">
    <property type="entry name" value="LexA-like"/>
</dbReference>
<evidence type="ECO:0000259" key="10">
    <source>
        <dbReference type="Pfam" id="PF00717"/>
    </source>
</evidence>
<dbReference type="InterPro" id="IPR006199">
    <property type="entry name" value="LexA_DNA-bd_dom"/>
</dbReference>
<evidence type="ECO:0000256" key="2">
    <source>
        <dbReference type="ARBA" id="ARBA00022705"/>
    </source>
</evidence>
<name>A0AB35T5X9_RUBRA</name>
<evidence type="ECO:0000256" key="1">
    <source>
        <dbReference type="ARBA" id="ARBA00022491"/>
    </source>
</evidence>
<feature type="domain" description="LexA repressor DNA-binding" evidence="11">
    <location>
        <begin position="14"/>
        <end position="70"/>
    </location>
</feature>
<dbReference type="GO" id="GO:0006508">
    <property type="term" value="P:proteolysis"/>
    <property type="evidence" value="ECO:0007669"/>
    <property type="project" value="InterPro"/>
</dbReference>
<dbReference type="InterPro" id="IPR036388">
    <property type="entry name" value="WH-like_DNA-bd_sf"/>
</dbReference>
<dbReference type="CDD" id="cd06529">
    <property type="entry name" value="S24_LexA-like"/>
    <property type="match status" value="1"/>
</dbReference>
<evidence type="ECO:0000256" key="3">
    <source>
        <dbReference type="ARBA" id="ARBA00022763"/>
    </source>
</evidence>
<evidence type="ECO:0000256" key="7">
    <source>
        <dbReference type="ARBA" id="ARBA00023163"/>
    </source>
</evidence>
<keyword evidence="1" id="KW-0678">Repressor</keyword>
<proteinExistence type="predicted"/>
<keyword evidence="3" id="KW-0227">DNA damage</keyword>
<organism evidence="12 13">
    <name type="scientific">Rubrobacter radiotolerans</name>
    <name type="common">Arthrobacter radiotolerans</name>
    <dbReference type="NCBI Taxonomy" id="42256"/>
    <lineage>
        <taxon>Bacteria</taxon>
        <taxon>Bacillati</taxon>
        <taxon>Actinomycetota</taxon>
        <taxon>Rubrobacteria</taxon>
        <taxon>Rubrobacterales</taxon>
        <taxon>Rubrobacteraceae</taxon>
        <taxon>Rubrobacter</taxon>
    </lineage>
</organism>
<dbReference type="RefSeq" id="WP_084362530.1">
    <property type="nucleotide sequence ID" value="NZ_JAWXXX010000002.1"/>
</dbReference>
<dbReference type="Pfam" id="PF01726">
    <property type="entry name" value="LexA_DNA_bind"/>
    <property type="match status" value="1"/>
</dbReference>
<feature type="domain" description="Peptidase S24/S26A/S26B/S26C" evidence="10">
    <location>
        <begin position="85"/>
        <end position="202"/>
    </location>
</feature>
<dbReference type="Gene3D" id="1.10.10.10">
    <property type="entry name" value="Winged helix-like DNA-binding domain superfamily/Winged helix DNA-binding domain"/>
    <property type="match status" value="1"/>
</dbReference>
<keyword evidence="2" id="KW-0235">DNA replication</keyword>
<evidence type="ECO:0000256" key="4">
    <source>
        <dbReference type="ARBA" id="ARBA00022801"/>
    </source>
</evidence>
<protein>
    <submittedName>
        <fullName evidence="12">Transcriptional repressor LexA</fullName>
        <ecNumber evidence="12">3.4.21.88</ecNumber>
    </submittedName>
</protein>
<dbReference type="SUPFAM" id="SSF46785">
    <property type="entry name" value="Winged helix' DNA-binding domain"/>
    <property type="match status" value="1"/>
</dbReference>
<dbReference type="GO" id="GO:0006281">
    <property type="term" value="P:DNA repair"/>
    <property type="evidence" value="ECO:0007669"/>
    <property type="project" value="UniProtKB-KW"/>
</dbReference>
<dbReference type="PANTHER" id="PTHR33516:SF2">
    <property type="entry name" value="LEXA REPRESSOR-RELATED"/>
    <property type="match status" value="1"/>
</dbReference>
<dbReference type="Gene3D" id="2.10.109.10">
    <property type="entry name" value="Umud Fragment, subunit A"/>
    <property type="match status" value="1"/>
</dbReference>
<evidence type="ECO:0000256" key="6">
    <source>
        <dbReference type="ARBA" id="ARBA00023125"/>
    </source>
</evidence>
<keyword evidence="9" id="KW-0742">SOS response</keyword>
<evidence type="ECO:0000256" key="8">
    <source>
        <dbReference type="ARBA" id="ARBA00023204"/>
    </source>
</evidence>
<dbReference type="InterPro" id="IPR036390">
    <property type="entry name" value="WH_DNA-bd_sf"/>
</dbReference>